<dbReference type="OrthoDB" id="9805828at2"/>
<dbReference type="Gene3D" id="1.10.760.10">
    <property type="entry name" value="Cytochrome c-like domain"/>
    <property type="match status" value="1"/>
</dbReference>
<keyword evidence="1" id="KW-0812">Transmembrane</keyword>
<comment type="caution">
    <text evidence="2">The sequence shown here is derived from an EMBL/GenBank/DDBJ whole genome shotgun (WGS) entry which is preliminary data.</text>
</comment>
<dbReference type="EMBL" id="QTJX01000002">
    <property type="protein sequence ID" value="RDY60072.1"/>
    <property type="molecule type" value="Genomic_DNA"/>
</dbReference>
<dbReference type="AlphaFoldDB" id="A0A371JRC6"/>
<keyword evidence="1" id="KW-0472">Membrane</keyword>
<dbReference type="GO" id="GO:0009055">
    <property type="term" value="F:electron transfer activity"/>
    <property type="evidence" value="ECO:0007669"/>
    <property type="project" value="InterPro"/>
</dbReference>
<dbReference type="RefSeq" id="WP_116184682.1">
    <property type="nucleotide sequence ID" value="NZ_QTJX01000002.1"/>
</dbReference>
<name>A0A371JRC6_9FLAO</name>
<dbReference type="SUPFAM" id="SSF46626">
    <property type="entry name" value="Cytochrome c"/>
    <property type="match status" value="1"/>
</dbReference>
<accession>A0A371JRC6</accession>
<feature type="transmembrane region" description="Helical" evidence="1">
    <location>
        <begin position="12"/>
        <end position="34"/>
    </location>
</feature>
<gene>
    <name evidence="2" type="ORF">DX873_12100</name>
</gene>
<protein>
    <submittedName>
        <fullName evidence="2">Monoheme cytochrome C</fullName>
    </submittedName>
</protein>
<sequence length="151" mass="17608">MENTFRDQIKLLSRMLFTFFFLFLILIGGLFYLIDNPETFESSKTDSLQDVTEADDKVENTIDLANGFIDDEGMEATIQNCTGCHSAQLVTQNRMSREGWKATIKWMQETQNLWDLGANEELILTYLSKNYAPTKKGRRQNLENIEWYELE</sequence>
<reference evidence="2 3" key="1">
    <citation type="submission" date="2018-08" db="EMBL/GenBank/DDBJ databases">
        <title>Muricauda nanhaiensis sp. nov., isolated from seawater of the South China Sea.</title>
        <authorList>
            <person name="Dang Y."/>
        </authorList>
    </citation>
    <scope>NUCLEOTIDE SEQUENCE [LARGE SCALE GENOMIC DNA]</scope>
    <source>
        <strain evidence="2 3">SM1704</strain>
    </source>
</reference>
<dbReference type="Proteomes" id="UP000261828">
    <property type="component" value="Unassembled WGS sequence"/>
</dbReference>
<dbReference type="InterPro" id="IPR036909">
    <property type="entry name" value="Cyt_c-like_dom_sf"/>
</dbReference>
<proteinExistence type="predicted"/>
<evidence type="ECO:0000256" key="1">
    <source>
        <dbReference type="SAM" id="Phobius"/>
    </source>
</evidence>
<dbReference type="GO" id="GO:0020037">
    <property type="term" value="F:heme binding"/>
    <property type="evidence" value="ECO:0007669"/>
    <property type="project" value="InterPro"/>
</dbReference>
<evidence type="ECO:0000313" key="2">
    <source>
        <dbReference type="EMBL" id="RDY60072.1"/>
    </source>
</evidence>
<organism evidence="2 3">
    <name type="scientific">Flagellimonas nanhaiensis</name>
    <dbReference type="NCBI Taxonomy" id="2292706"/>
    <lineage>
        <taxon>Bacteria</taxon>
        <taxon>Pseudomonadati</taxon>
        <taxon>Bacteroidota</taxon>
        <taxon>Flavobacteriia</taxon>
        <taxon>Flavobacteriales</taxon>
        <taxon>Flavobacteriaceae</taxon>
        <taxon>Flagellimonas</taxon>
    </lineage>
</organism>
<keyword evidence="1" id="KW-1133">Transmembrane helix</keyword>
<evidence type="ECO:0000313" key="3">
    <source>
        <dbReference type="Proteomes" id="UP000261828"/>
    </source>
</evidence>
<keyword evidence="3" id="KW-1185">Reference proteome</keyword>